<dbReference type="GO" id="GO:0003700">
    <property type="term" value="F:DNA-binding transcription factor activity"/>
    <property type="evidence" value="ECO:0007669"/>
    <property type="project" value="InterPro"/>
</dbReference>
<dbReference type="Pfam" id="PF12840">
    <property type="entry name" value="HTH_20"/>
    <property type="match status" value="1"/>
</dbReference>
<evidence type="ECO:0000259" key="1">
    <source>
        <dbReference type="SMART" id="SM00418"/>
    </source>
</evidence>
<dbReference type="AlphaFoldDB" id="A0A6A8GLA4"/>
<sequence>MQTGLTRNPLEPASPEARAEQVLDALSDRACRRILTTLQGVSSPMTAQELSTECDIPLSTTYRKLERLSEAHLVEETLQLRTNGTHTHQYRSDVDSVTVSLGAETGLEVAIPEGY</sequence>
<dbReference type="Gene3D" id="1.10.10.10">
    <property type="entry name" value="Winged helix-like DNA-binding domain superfamily/Winged helix DNA-binding domain"/>
    <property type="match status" value="1"/>
</dbReference>
<dbReference type="InterPro" id="IPR036390">
    <property type="entry name" value="WH_DNA-bd_sf"/>
</dbReference>
<dbReference type="InterPro" id="IPR011991">
    <property type="entry name" value="ArsR-like_HTH"/>
</dbReference>
<comment type="caution">
    <text evidence="2">The sequence shown here is derived from an EMBL/GenBank/DDBJ whole genome shotgun (WGS) entry which is preliminary data.</text>
</comment>
<dbReference type="InterPro" id="IPR001845">
    <property type="entry name" value="HTH_ArsR_DNA-bd_dom"/>
</dbReference>
<evidence type="ECO:0000313" key="3">
    <source>
        <dbReference type="Proteomes" id="UP000439022"/>
    </source>
</evidence>
<dbReference type="SMART" id="SM00418">
    <property type="entry name" value="HTH_ARSR"/>
    <property type="match status" value="1"/>
</dbReference>
<evidence type="ECO:0000313" key="2">
    <source>
        <dbReference type="EMBL" id="MRX23242.1"/>
    </source>
</evidence>
<dbReference type="Proteomes" id="UP000439022">
    <property type="component" value="Unassembled WGS sequence"/>
</dbReference>
<feature type="domain" description="HTH arsR-type" evidence="1">
    <location>
        <begin position="21"/>
        <end position="107"/>
    </location>
</feature>
<accession>A0A6A8GLA4</accession>
<protein>
    <submittedName>
        <fullName evidence="2">Helix-turn-helix domain-containing protein</fullName>
    </submittedName>
</protein>
<dbReference type="RefSeq" id="WP_151163667.1">
    <property type="nucleotide sequence ID" value="NZ_WKJO01000001.1"/>
</dbReference>
<dbReference type="SUPFAM" id="SSF46785">
    <property type="entry name" value="Winged helix' DNA-binding domain"/>
    <property type="match status" value="1"/>
</dbReference>
<dbReference type="EMBL" id="WKJO01000001">
    <property type="protein sequence ID" value="MRX23242.1"/>
    <property type="molecule type" value="Genomic_DNA"/>
</dbReference>
<dbReference type="InterPro" id="IPR036388">
    <property type="entry name" value="WH-like_DNA-bd_sf"/>
</dbReference>
<name>A0A6A8GLA4_9EURY</name>
<reference evidence="2 3" key="1">
    <citation type="submission" date="2019-11" db="EMBL/GenBank/DDBJ databases">
        <title>Whole genome sequence of Haloferax sp. MBLA0076.</title>
        <authorList>
            <person name="Seo M.-J."/>
            <person name="Cho E.-S."/>
        </authorList>
    </citation>
    <scope>NUCLEOTIDE SEQUENCE [LARGE SCALE GENOMIC DNA]</scope>
    <source>
        <strain evidence="2 3">MBLA0076</strain>
    </source>
</reference>
<dbReference type="CDD" id="cd00090">
    <property type="entry name" value="HTH_ARSR"/>
    <property type="match status" value="1"/>
</dbReference>
<organism evidence="2 3">
    <name type="scientific">Haloferax litoreum</name>
    <dbReference type="NCBI Taxonomy" id="2666140"/>
    <lineage>
        <taxon>Archaea</taxon>
        <taxon>Methanobacteriati</taxon>
        <taxon>Methanobacteriota</taxon>
        <taxon>Stenosarchaea group</taxon>
        <taxon>Halobacteria</taxon>
        <taxon>Halobacteriales</taxon>
        <taxon>Haloferacaceae</taxon>
        <taxon>Haloferax</taxon>
    </lineage>
</organism>
<proteinExistence type="predicted"/>
<keyword evidence="3" id="KW-1185">Reference proteome</keyword>
<gene>
    <name evidence="2" type="ORF">GJR96_14915</name>
</gene>